<reference evidence="1" key="1">
    <citation type="journal article" date="2021" name="Proc. Natl. Acad. Sci. U.S.A.">
        <title>A Catalog of Tens of Thousands of Viruses from Human Metagenomes Reveals Hidden Associations with Chronic Diseases.</title>
        <authorList>
            <person name="Tisza M.J."/>
            <person name="Buck C.B."/>
        </authorList>
    </citation>
    <scope>NUCLEOTIDE SEQUENCE</scope>
    <source>
        <strain evidence="1">Ct3gT1</strain>
    </source>
</reference>
<keyword evidence="1" id="KW-0282">Flagellum</keyword>
<sequence length="108" mass="12442">MKYRVIKIISNFEIIVNTGVNQGIKPGDILTIRGKDEEIIDPFSHESLGYLPVIKAQVKVDTVYEKMCICKPTQVFKFEVARLNVEMPYQDNNEEDHVIRIGDFVVKE</sequence>
<evidence type="ECO:0000313" key="1">
    <source>
        <dbReference type="EMBL" id="DAF94585.1"/>
    </source>
</evidence>
<accession>A0A8S5UJA6</accession>
<dbReference type="EMBL" id="BK016094">
    <property type="protein sequence ID" value="DAF94585.1"/>
    <property type="molecule type" value="Genomic_DNA"/>
</dbReference>
<keyword evidence="1" id="KW-0966">Cell projection</keyword>
<protein>
    <submittedName>
        <fullName evidence="1">Flagellar assembly protein T, C-terminal domain</fullName>
    </submittedName>
</protein>
<name>A0A8S5UJA6_9CAUD</name>
<proteinExistence type="predicted"/>
<keyword evidence="1" id="KW-0969">Cilium</keyword>
<organism evidence="1">
    <name type="scientific">Siphoviridae sp. ct3gT1</name>
    <dbReference type="NCBI Taxonomy" id="2825323"/>
    <lineage>
        <taxon>Viruses</taxon>
        <taxon>Duplodnaviria</taxon>
        <taxon>Heunggongvirae</taxon>
        <taxon>Uroviricota</taxon>
        <taxon>Caudoviricetes</taxon>
    </lineage>
</organism>